<reference evidence="2 3" key="1">
    <citation type="submission" date="2024-04" db="EMBL/GenBank/DDBJ databases">
        <authorList>
            <consortium name="Genoscope - CEA"/>
            <person name="William W."/>
        </authorList>
    </citation>
    <scope>NUCLEOTIDE SEQUENCE [LARGE SCALE GENOMIC DNA]</scope>
</reference>
<name>A0AAV2HB98_LYMST</name>
<keyword evidence="3" id="KW-1185">Reference proteome</keyword>
<evidence type="ECO:0000313" key="2">
    <source>
        <dbReference type="EMBL" id="CAL1529391.1"/>
    </source>
</evidence>
<feature type="region of interest" description="Disordered" evidence="1">
    <location>
        <begin position="815"/>
        <end position="837"/>
    </location>
</feature>
<organism evidence="2 3">
    <name type="scientific">Lymnaea stagnalis</name>
    <name type="common">Great pond snail</name>
    <name type="synonym">Helix stagnalis</name>
    <dbReference type="NCBI Taxonomy" id="6523"/>
    <lineage>
        <taxon>Eukaryota</taxon>
        <taxon>Metazoa</taxon>
        <taxon>Spiralia</taxon>
        <taxon>Lophotrochozoa</taxon>
        <taxon>Mollusca</taxon>
        <taxon>Gastropoda</taxon>
        <taxon>Heterobranchia</taxon>
        <taxon>Euthyneura</taxon>
        <taxon>Panpulmonata</taxon>
        <taxon>Hygrophila</taxon>
        <taxon>Lymnaeoidea</taxon>
        <taxon>Lymnaeidae</taxon>
        <taxon>Lymnaea</taxon>
    </lineage>
</organism>
<feature type="compositionally biased region" description="Polar residues" evidence="1">
    <location>
        <begin position="681"/>
        <end position="690"/>
    </location>
</feature>
<feature type="compositionally biased region" description="Basic and acidic residues" evidence="1">
    <location>
        <begin position="323"/>
        <end position="335"/>
    </location>
</feature>
<feature type="region of interest" description="Disordered" evidence="1">
    <location>
        <begin position="580"/>
        <end position="604"/>
    </location>
</feature>
<feature type="compositionally biased region" description="Polar residues" evidence="1">
    <location>
        <begin position="825"/>
        <end position="835"/>
    </location>
</feature>
<feature type="region of interest" description="Disordered" evidence="1">
    <location>
        <begin position="306"/>
        <end position="371"/>
    </location>
</feature>
<dbReference type="Proteomes" id="UP001497497">
    <property type="component" value="Unassembled WGS sequence"/>
</dbReference>
<feature type="compositionally biased region" description="Basic and acidic residues" evidence="1">
    <location>
        <begin position="306"/>
        <end position="316"/>
    </location>
</feature>
<feature type="region of interest" description="Disordered" evidence="1">
    <location>
        <begin position="528"/>
        <end position="554"/>
    </location>
</feature>
<dbReference type="EMBL" id="CAXITT010000047">
    <property type="protein sequence ID" value="CAL1529391.1"/>
    <property type="molecule type" value="Genomic_DNA"/>
</dbReference>
<evidence type="ECO:0000256" key="1">
    <source>
        <dbReference type="SAM" id="MobiDB-lite"/>
    </source>
</evidence>
<accession>A0AAV2HB98</accession>
<evidence type="ECO:0000313" key="3">
    <source>
        <dbReference type="Proteomes" id="UP001497497"/>
    </source>
</evidence>
<feature type="region of interest" description="Disordered" evidence="1">
    <location>
        <begin position="41"/>
        <end position="66"/>
    </location>
</feature>
<protein>
    <submittedName>
        <fullName evidence="2">Uncharacterized protein</fullName>
    </submittedName>
</protein>
<proteinExistence type="predicted"/>
<gene>
    <name evidence="2" type="ORF">GSLYS_00003546001</name>
</gene>
<sequence length="968" mass="108479">MAEHQMLFRNFGNRLCKSKVVGSPKYIITNDELCVNASLKSRSEGKDGSQDRSSQVKRCIHNEENPDNTLTVMDSTFVIQSQHSVAEKNVSMAQDLNADSDKVDGWVEHKLGTLLDKMSVRPNHQGQETDSSGSFHGLKDISSSSTLGEGLLRPDKLCANVLPDLQTCKKPAENPGSEFEDELMKIETAKSAPEVDGCDFEFREFYIDDDFEDGERVSSRPLEDLDCNVSTRHNSTDCLPDKSRHVTKHVQAKSPFSLARLIIKPPVPPSKWPIVHHTNSRGNMSQSALRQNEEDINKMRWRKSHCERVTETKDEPSFSVKNLKGDPAPRGREGVPAEPKLLTSNSSLGHGTSDPGISLSSNDVSGKVNDDDTLVEVDGDLNTVSDADTPDTVRDKEINRKVSAVRYVTAPSQLTKVNESCQVSMPGDRPKTHYDSDAAESDPWVHRKLKIIQEKIRRRKARASYTLSSDDDEDPGYVGTDDQLLPLASPGSNYMLPWEQFDPCPDIHPSWVLSSTEHKMTKNHGLVDKRDYKSHKNGGKTFSPATHRRSHENKKIKYNPNLSDIASNNSRAVGIDTSEKLRQDECTTENSSDQHKSATASSLEHKCHDGLTEIKHPSILRRTSKISSSYKLKEGKSCLNQVPTRVPRTKSKVSASHGSKSTERVISFKDLTDTDHDKPSTSKFKTQTHLTRPESEVTEQSPQLERSFVSVSEDFEIKTVKTWLEKHNFAESSCTSSPQPTDHHHITSRVLELQNSQSGIQNTPSNRSVFSEHSLDKVPFIYKEDAIHKNPKAITPQRQEVLSWINSDVGLKEHNSNDKFHRGKSTCSIQGQPEGQVSRCDDDDLTEAKEQGNFNVALSHVRHKSYNPIPANEHFVTLDLQTPAKEKLESQTGKQRKQKCKLGLHRFYIPRDMWPEGCNARLDVSISPTHPDCHRVVTTATDPVSGREETLMDQTICTDKLRSTLQLD</sequence>
<feature type="compositionally biased region" description="Basic and acidic residues" evidence="1">
    <location>
        <begin position="41"/>
        <end position="50"/>
    </location>
</feature>
<feature type="region of interest" description="Disordered" evidence="1">
    <location>
        <begin position="120"/>
        <end position="140"/>
    </location>
</feature>
<comment type="caution">
    <text evidence="2">The sequence shown here is derived from an EMBL/GenBank/DDBJ whole genome shotgun (WGS) entry which is preliminary data.</text>
</comment>
<feature type="region of interest" description="Disordered" evidence="1">
    <location>
        <begin position="672"/>
        <end position="704"/>
    </location>
</feature>
<feature type="compositionally biased region" description="Polar residues" evidence="1">
    <location>
        <begin position="122"/>
        <end position="134"/>
    </location>
</feature>
<dbReference type="AlphaFoldDB" id="A0AAV2HB98"/>